<feature type="transmembrane region" description="Helical" evidence="19">
    <location>
        <begin position="135"/>
        <end position="157"/>
    </location>
</feature>
<organism evidence="20">
    <name type="scientific">Tepidanaerobacter syntrophicus</name>
    <dbReference type="NCBI Taxonomy" id="224999"/>
    <lineage>
        <taxon>Bacteria</taxon>
        <taxon>Bacillati</taxon>
        <taxon>Bacillota</taxon>
        <taxon>Clostridia</taxon>
        <taxon>Thermosediminibacterales</taxon>
        <taxon>Tepidanaerobacteraceae</taxon>
        <taxon>Tepidanaerobacter</taxon>
    </lineage>
</organism>
<dbReference type="Pfam" id="PF01148">
    <property type="entry name" value="CTP_transf_1"/>
    <property type="match status" value="1"/>
</dbReference>
<evidence type="ECO:0000256" key="6">
    <source>
        <dbReference type="ARBA" id="ARBA00012487"/>
    </source>
</evidence>
<gene>
    <name evidence="20" type="ORF">TSYNT_9486</name>
</gene>
<protein>
    <recommendedName>
        <fullName evidence="7 18">Phosphatidate cytidylyltransferase</fullName>
        <ecNumber evidence="6 18">2.7.7.41</ecNumber>
    </recommendedName>
</protein>
<evidence type="ECO:0000256" key="14">
    <source>
        <dbReference type="ARBA" id="ARBA00023098"/>
    </source>
</evidence>
<keyword evidence="10 18" id="KW-0808">Transferase</keyword>
<dbReference type="PROSITE" id="PS01315">
    <property type="entry name" value="CDS"/>
    <property type="match status" value="1"/>
</dbReference>
<dbReference type="STRING" id="224999.GCA_001485475_02266"/>
<keyword evidence="13 19" id="KW-1133">Transmembrane helix</keyword>
<dbReference type="UniPathway" id="UPA00557">
    <property type="reaction ID" value="UER00614"/>
</dbReference>
<dbReference type="EMBL" id="DF977003">
    <property type="protein sequence ID" value="GAQ26222.1"/>
    <property type="molecule type" value="Genomic_DNA"/>
</dbReference>
<keyword evidence="11 18" id="KW-0812">Transmembrane</keyword>
<evidence type="ECO:0000256" key="2">
    <source>
        <dbReference type="ARBA" id="ARBA00004651"/>
    </source>
</evidence>
<keyword evidence="17" id="KW-1208">Phospholipid metabolism</keyword>
<dbReference type="EC" id="2.7.7.41" evidence="6 18"/>
<evidence type="ECO:0000256" key="1">
    <source>
        <dbReference type="ARBA" id="ARBA00001698"/>
    </source>
</evidence>
<feature type="transmembrane region" description="Helical" evidence="19">
    <location>
        <begin position="177"/>
        <end position="194"/>
    </location>
</feature>
<comment type="pathway">
    <text evidence="4">Lipid metabolism.</text>
</comment>
<feature type="transmembrane region" description="Helical" evidence="19">
    <location>
        <begin position="244"/>
        <end position="264"/>
    </location>
</feature>
<feature type="transmembrane region" description="Helical" evidence="19">
    <location>
        <begin position="76"/>
        <end position="96"/>
    </location>
</feature>
<dbReference type="Proteomes" id="UP000062160">
    <property type="component" value="Unassembled WGS sequence"/>
</dbReference>
<comment type="pathway">
    <text evidence="3 18">Phospholipid metabolism; CDP-diacylglycerol biosynthesis; CDP-diacylglycerol from sn-glycerol 3-phosphate: step 3/3.</text>
</comment>
<evidence type="ECO:0000256" key="10">
    <source>
        <dbReference type="ARBA" id="ARBA00022679"/>
    </source>
</evidence>
<evidence type="ECO:0000313" key="21">
    <source>
        <dbReference type="Proteomes" id="UP000062160"/>
    </source>
</evidence>
<evidence type="ECO:0000256" key="13">
    <source>
        <dbReference type="ARBA" id="ARBA00022989"/>
    </source>
</evidence>
<evidence type="ECO:0000256" key="19">
    <source>
        <dbReference type="SAM" id="Phobius"/>
    </source>
</evidence>
<dbReference type="GO" id="GO:0004605">
    <property type="term" value="F:phosphatidate cytidylyltransferase activity"/>
    <property type="evidence" value="ECO:0007669"/>
    <property type="project" value="UniProtKB-EC"/>
</dbReference>
<evidence type="ECO:0000256" key="17">
    <source>
        <dbReference type="ARBA" id="ARBA00023264"/>
    </source>
</evidence>
<keyword evidence="14" id="KW-0443">Lipid metabolism</keyword>
<comment type="similarity">
    <text evidence="5 18">Belongs to the CDS family.</text>
</comment>
<dbReference type="AlphaFoldDB" id="A0A0U9HHG1"/>
<evidence type="ECO:0000256" key="18">
    <source>
        <dbReference type="RuleBase" id="RU003938"/>
    </source>
</evidence>
<dbReference type="OrthoDB" id="9799199at2"/>
<evidence type="ECO:0000256" key="5">
    <source>
        <dbReference type="ARBA" id="ARBA00010185"/>
    </source>
</evidence>
<feature type="transmembrane region" description="Helical" evidence="19">
    <location>
        <begin position="51"/>
        <end position="70"/>
    </location>
</feature>
<feature type="transmembrane region" description="Helical" evidence="19">
    <location>
        <begin position="200"/>
        <end position="223"/>
    </location>
</feature>
<feature type="transmembrane region" description="Helical" evidence="19">
    <location>
        <begin position="108"/>
        <end position="129"/>
    </location>
</feature>
<evidence type="ECO:0000256" key="9">
    <source>
        <dbReference type="ARBA" id="ARBA00022516"/>
    </source>
</evidence>
<dbReference type="RefSeq" id="WP_059034106.1">
    <property type="nucleotide sequence ID" value="NZ_BSDN01000004.1"/>
</dbReference>
<dbReference type="PANTHER" id="PTHR46382:SF1">
    <property type="entry name" value="PHOSPHATIDATE CYTIDYLYLTRANSFERASE"/>
    <property type="match status" value="1"/>
</dbReference>
<evidence type="ECO:0000256" key="16">
    <source>
        <dbReference type="ARBA" id="ARBA00023209"/>
    </source>
</evidence>
<evidence type="ECO:0000256" key="11">
    <source>
        <dbReference type="ARBA" id="ARBA00022692"/>
    </source>
</evidence>
<sequence>MLTRIISAVIGILLLGYIINTGNWIFYLGIYILNLCALYELSNAFKQKGISINLVLDAAVAAILLYFANFSVDFDFILAYFAIILIIIITFLYNLLNNNKKSLTDSVFSIFSFAYTSFLFMCIILVRNLPNGTILTWWIFITIWACDTGAFFIGIVFGKRLLAPTISPKKTLEGSMGGILFSVLACAIFAKYFIPEAAMVYVIALGFLISLFSQAGDLAASLIKRYCNLKDFSNIIPGHGGVLDRLDSALFSFPVAYIYILFILQKGGF</sequence>
<evidence type="ECO:0000256" key="3">
    <source>
        <dbReference type="ARBA" id="ARBA00005119"/>
    </source>
</evidence>
<dbReference type="GO" id="GO:0005886">
    <property type="term" value="C:plasma membrane"/>
    <property type="evidence" value="ECO:0007669"/>
    <property type="project" value="UniProtKB-SubCell"/>
</dbReference>
<evidence type="ECO:0000256" key="8">
    <source>
        <dbReference type="ARBA" id="ARBA00022475"/>
    </source>
</evidence>
<evidence type="ECO:0000256" key="15">
    <source>
        <dbReference type="ARBA" id="ARBA00023136"/>
    </source>
</evidence>
<evidence type="ECO:0000313" key="20">
    <source>
        <dbReference type="EMBL" id="GAQ26222.1"/>
    </source>
</evidence>
<proteinExistence type="inferred from homology"/>
<reference evidence="20" key="1">
    <citation type="journal article" date="2016" name="Genome Announc.">
        <title>Draft Genome Sequence of the Syntrophic Lactate-Degrading Bacterium Tepidanaerobacter syntrophicus JLT.</title>
        <authorList>
            <person name="Matsuura N."/>
            <person name="Ohashi A."/>
            <person name="Tourlousse D.M."/>
            <person name="Sekiguchi Y."/>
        </authorList>
    </citation>
    <scope>NUCLEOTIDE SEQUENCE [LARGE SCALE GENOMIC DNA]</scope>
    <source>
        <strain evidence="20">JL</strain>
    </source>
</reference>
<dbReference type="PANTHER" id="PTHR46382">
    <property type="entry name" value="PHOSPHATIDATE CYTIDYLYLTRANSFERASE"/>
    <property type="match status" value="1"/>
</dbReference>
<evidence type="ECO:0000256" key="4">
    <source>
        <dbReference type="ARBA" id="ARBA00005189"/>
    </source>
</evidence>
<name>A0A0U9HHG1_9FIRM</name>
<dbReference type="GO" id="GO:0016024">
    <property type="term" value="P:CDP-diacylglycerol biosynthetic process"/>
    <property type="evidence" value="ECO:0007669"/>
    <property type="project" value="UniProtKB-UniPathway"/>
</dbReference>
<keyword evidence="21" id="KW-1185">Reference proteome</keyword>
<comment type="subcellular location">
    <subcellularLocation>
        <location evidence="2">Cell membrane</location>
        <topology evidence="2">Multi-pass membrane protein</topology>
    </subcellularLocation>
</comment>
<feature type="transmembrane region" description="Helical" evidence="19">
    <location>
        <begin position="6"/>
        <end position="39"/>
    </location>
</feature>
<keyword evidence="9" id="KW-0444">Lipid biosynthesis</keyword>
<accession>A0A0U9HHG1</accession>
<keyword evidence="8" id="KW-1003">Cell membrane</keyword>
<keyword evidence="15 19" id="KW-0472">Membrane</keyword>
<keyword evidence="16" id="KW-0594">Phospholipid biosynthesis</keyword>
<keyword evidence="12 18" id="KW-0548">Nucleotidyltransferase</keyword>
<evidence type="ECO:0000256" key="7">
    <source>
        <dbReference type="ARBA" id="ARBA00019373"/>
    </source>
</evidence>
<evidence type="ECO:0000256" key="12">
    <source>
        <dbReference type="ARBA" id="ARBA00022695"/>
    </source>
</evidence>
<dbReference type="InterPro" id="IPR000374">
    <property type="entry name" value="PC_trans"/>
</dbReference>
<comment type="catalytic activity">
    <reaction evidence="1 18">
        <text>a 1,2-diacyl-sn-glycero-3-phosphate + CTP + H(+) = a CDP-1,2-diacyl-sn-glycerol + diphosphate</text>
        <dbReference type="Rhea" id="RHEA:16229"/>
        <dbReference type="ChEBI" id="CHEBI:15378"/>
        <dbReference type="ChEBI" id="CHEBI:33019"/>
        <dbReference type="ChEBI" id="CHEBI:37563"/>
        <dbReference type="ChEBI" id="CHEBI:58332"/>
        <dbReference type="ChEBI" id="CHEBI:58608"/>
        <dbReference type="EC" id="2.7.7.41"/>
    </reaction>
</comment>